<organism evidence="1 2">
    <name type="scientific">Nephila pilipes</name>
    <name type="common">Giant wood spider</name>
    <name type="synonym">Nephila maculata</name>
    <dbReference type="NCBI Taxonomy" id="299642"/>
    <lineage>
        <taxon>Eukaryota</taxon>
        <taxon>Metazoa</taxon>
        <taxon>Ecdysozoa</taxon>
        <taxon>Arthropoda</taxon>
        <taxon>Chelicerata</taxon>
        <taxon>Arachnida</taxon>
        <taxon>Araneae</taxon>
        <taxon>Araneomorphae</taxon>
        <taxon>Entelegynae</taxon>
        <taxon>Araneoidea</taxon>
        <taxon>Nephilidae</taxon>
        <taxon>Nephila</taxon>
    </lineage>
</organism>
<evidence type="ECO:0000313" key="1">
    <source>
        <dbReference type="EMBL" id="GFT43921.1"/>
    </source>
</evidence>
<dbReference type="EMBL" id="BMAW01110604">
    <property type="protein sequence ID" value="GFT43921.1"/>
    <property type="molecule type" value="Genomic_DNA"/>
</dbReference>
<dbReference type="Proteomes" id="UP000887013">
    <property type="component" value="Unassembled WGS sequence"/>
</dbReference>
<reference evidence="1" key="1">
    <citation type="submission" date="2020-08" db="EMBL/GenBank/DDBJ databases">
        <title>Multicomponent nature underlies the extraordinary mechanical properties of spider dragline silk.</title>
        <authorList>
            <person name="Kono N."/>
            <person name="Nakamura H."/>
            <person name="Mori M."/>
            <person name="Yoshida Y."/>
            <person name="Ohtoshi R."/>
            <person name="Malay A.D."/>
            <person name="Moran D.A.P."/>
            <person name="Tomita M."/>
            <person name="Numata K."/>
            <person name="Arakawa K."/>
        </authorList>
    </citation>
    <scope>NUCLEOTIDE SEQUENCE</scope>
</reference>
<name>A0A8X6TSX9_NEPPI</name>
<accession>A0A8X6TSX9</accession>
<protein>
    <submittedName>
        <fullName evidence="1">Uncharacterized protein</fullName>
    </submittedName>
</protein>
<keyword evidence="2" id="KW-1185">Reference proteome</keyword>
<evidence type="ECO:0000313" key="2">
    <source>
        <dbReference type="Proteomes" id="UP000887013"/>
    </source>
</evidence>
<dbReference type="AlphaFoldDB" id="A0A8X6TSX9"/>
<comment type="caution">
    <text evidence="1">The sequence shown here is derived from an EMBL/GenBank/DDBJ whole genome shotgun (WGS) entry which is preliminary data.</text>
</comment>
<gene>
    <name evidence="1" type="ORF">NPIL_34931</name>
</gene>
<proteinExistence type="predicted"/>
<sequence length="120" mass="13819">MYKTQETTFLSAKLFIKQIKRSTYQDELLSKIKSKYGRNNCLLDILDKPRREALAAFPLFIGHVCLTTHLYRIGILPAPCVTKEMSLWANTTCVLVEFSTKIRNHRDNSRREGLCGDNLP</sequence>